<protein>
    <recommendedName>
        <fullName evidence="1">Reverse transcriptase zinc-binding domain-containing protein</fullName>
    </recommendedName>
</protein>
<dbReference type="InterPro" id="IPR026960">
    <property type="entry name" value="RVT-Znf"/>
</dbReference>
<evidence type="ECO:0000313" key="3">
    <source>
        <dbReference type="Proteomes" id="UP000554482"/>
    </source>
</evidence>
<sequence>MGLLSWTEYNKNIPSEGRFKAKLSKYISGTTWNSESPKPYEYIREKAPKPFWSSFLSSAKAHPKHKCNSLEIIHHRIFTDDIYRSKAFYIQPRCCHCQQLRSIYFSVARVAIQFWTQDNATFKHF</sequence>
<evidence type="ECO:0000313" key="2">
    <source>
        <dbReference type="EMBL" id="KAF5206908.1"/>
    </source>
</evidence>
<proteinExistence type="predicted"/>
<accession>A0A7J6XD82</accession>
<feature type="domain" description="Reverse transcriptase zinc-binding" evidence="1">
    <location>
        <begin position="39"/>
        <end position="99"/>
    </location>
</feature>
<gene>
    <name evidence="2" type="ORF">FRX31_003499</name>
</gene>
<name>A0A7J6XD82_THATH</name>
<dbReference type="EMBL" id="JABWDY010002084">
    <property type="protein sequence ID" value="KAF5206908.1"/>
    <property type="molecule type" value="Genomic_DNA"/>
</dbReference>
<dbReference type="Proteomes" id="UP000554482">
    <property type="component" value="Unassembled WGS sequence"/>
</dbReference>
<dbReference type="Pfam" id="PF13966">
    <property type="entry name" value="zf-RVT"/>
    <property type="match status" value="1"/>
</dbReference>
<comment type="caution">
    <text evidence="2">The sequence shown here is derived from an EMBL/GenBank/DDBJ whole genome shotgun (WGS) entry which is preliminary data.</text>
</comment>
<reference evidence="2 3" key="1">
    <citation type="submission" date="2020-06" db="EMBL/GenBank/DDBJ databases">
        <title>Transcriptomic and genomic resources for Thalictrum thalictroides and T. hernandezii: Facilitating candidate gene discovery in an emerging model plant lineage.</title>
        <authorList>
            <person name="Arias T."/>
            <person name="Riano-Pachon D.M."/>
            <person name="Di Stilio V.S."/>
        </authorList>
    </citation>
    <scope>NUCLEOTIDE SEQUENCE [LARGE SCALE GENOMIC DNA]</scope>
    <source>
        <strain evidence="3">cv. WT478/WT964</strain>
        <tissue evidence="2">Leaves</tissue>
    </source>
</reference>
<evidence type="ECO:0000259" key="1">
    <source>
        <dbReference type="Pfam" id="PF13966"/>
    </source>
</evidence>
<dbReference type="OrthoDB" id="1111109at2759"/>
<keyword evidence="3" id="KW-1185">Reference proteome</keyword>
<organism evidence="2 3">
    <name type="scientific">Thalictrum thalictroides</name>
    <name type="common">Rue-anemone</name>
    <name type="synonym">Anemone thalictroides</name>
    <dbReference type="NCBI Taxonomy" id="46969"/>
    <lineage>
        <taxon>Eukaryota</taxon>
        <taxon>Viridiplantae</taxon>
        <taxon>Streptophyta</taxon>
        <taxon>Embryophyta</taxon>
        <taxon>Tracheophyta</taxon>
        <taxon>Spermatophyta</taxon>
        <taxon>Magnoliopsida</taxon>
        <taxon>Ranunculales</taxon>
        <taxon>Ranunculaceae</taxon>
        <taxon>Thalictroideae</taxon>
        <taxon>Thalictrum</taxon>
    </lineage>
</organism>
<dbReference type="AlphaFoldDB" id="A0A7J6XD82"/>